<protein>
    <submittedName>
        <fullName evidence="3">UBA/TS-N domain protein</fullName>
    </submittedName>
</protein>
<dbReference type="Gene3D" id="1.10.8.10">
    <property type="entry name" value="DNA helicase RuvA subunit, C-terminal domain"/>
    <property type="match status" value="1"/>
</dbReference>
<evidence type="ECO:0000256" key="1">
    <source>
        <dbReference type="SAM" id="Phobius"/>
    </source>
</evidence>
<evidence type="ECO:0000313" key="3">
    <source>
        <dbReference type="EMBL" id="GLC32256.1"/>
    </source>
</evidence>
<dbReference type="Pfam" id="PF14242">
    <property type="entry name" value="DUF4342"/>
    <property type="match status" value="1"/>
</dbReference>
<reference evidence="3 4" key="1">
    <citation type="journal article" date="2024" name="Int. J. Syst. Evol. Microbiol.">
        <title>Clostridium omnivorum sp. nov., isolated from anoxic soil under the treatment of reductive soil disinfestation.</title>
        <authorList>
            <person name="Ueki A."/>
            <person name="Tonouchi A."/>
            <person name="Kaku N."/>
            <person name="Honma S."/>
            <person name="Ueki K."/>
        </authorList>
    </citation>
    <scope>NUCLEOTIDE SEQUENCE [LARGE SCALE GENOMIC DNA]</scope>
    <source>
        <strain evidence="3 4">E14</strain>
    </source>
</reference>
<keyword evidence="1" id="KW-0472">Membrane</keyword>
<comment type="caution">
    <text evidence="3">The sequence shown here is derived from an EMBL/GenBank/DDBJ whole genome shotgun (WGS) entry which is preliminary data.</text>
</comment>
<keyword evidence="1" id="KW-1133">Transmembrane helix</keyword>
<dbReference type="SUPFAM" id="SSF46934">
    <property type="entry name" value="UBA-like"/>
    <property type="match status" value="1"/>
</dbReference>
<evidence type="ECO:0000259" key="2">
    <source>
        <dbReference type="Pfam" id="PF14242"/>
    </source>
</evidence>
<dbReference type="EMBL" id="BRXR01000001">
    <property type="protein sequence ID" value="GLC32256.1"/>
    <property type="molecule type" value="Genomic_DNA"/>
</dbReference>
<proteinExistence type="predicted"/>
<dbReference type="SUPFAM" id="SSF58113">
    <property type="entry name" value="Apolipoprotein A-I"/>
    <property type="match status" value="1"/>
</dbReference>
<evidence type="ECO:0000313" key="4">
    <source>
        <dbReference type="Proteomes" id="UP001208567"/>
    </source>
</evidence>
<dbReference type="Gene3D" id="1.20.120.20">
    <property type="entry name" value="Apolipoprotein"/>
    <property type="match status" value="1"/>
</dbReference>
<dbReference type="Proteomes" id="UP001208567">
    <property type="component" value="Unassembled WGS sequence"/>
</dbReference>
<dbReference type="CDD" id="cd14360">
    <property type="entry name" value="UBA_NAC_like_bac"/>
    <property type="match status" value="1"/>
</dbReference>
<sequence>MSEITLEKIDIVRERTGVTYAEAKEALEACDCNVVDALIYIEKNKKSPMDNIYTTKDEFLTWLKDIINKGNITRIKVKKDEKVLIDMPVNAGIAVGVIAYAIWAPIIAIGVVSAVVTKITIELTKSDGTVEVINKTIQSTVQEVKEKMSDVVSDVKEKMSDVTSDMKEKVTDAASDVKEKFNTKKNEPESTDENVFKYTVKFDDIDEEK</sequence>
<feature type="transmembrane region" description="Helical" evidence="1">
    <location>
        <begin position="91"/>
        <end position="116"/>
    </location>
</feature>
<dbReference type="InterPro" id="IPR025642">
    <property type="entry name" value="DUF4342"/>
</dbReference>
<accession>A0ABQ5NAZ8</accession>
<gene>
    <name evidence="3" type="ORF">bsdE14_36660</name>
</gene>
<dbReference type="InterPro" id="IPR009060">
    <property type="entry name" value="UBA-like_sf"/>
</dbReference>
<name>A0ABQ5NAZ8_9CLOT</name>
<dbReference type="RefSeq" id="WP_264851560.1">
    <property type="nucleotide sequence ID" value="NZ_BRXR01000001.1"/>
</dbReference>
<organism evidence="3 4">
    <name type="scientific">Clostridium omnivorum</name>
    <dbReference type="NCBI Taxonomy" id="1604902"/>
    <lineage>
        <taxon>Bacteria</taxon>
        <taxon>Bacillati</taxon>
        <taxon>Bacillota</taxon>
        <taxon>Clostridia</taxon>
        <taxon>Eubacteriales</taxon>
        <taxon>Clostridiaceae</taxon>
        <taxon>Clostridium</taxon>
    </lineage>
</organism>
<feature type="domain" description="DUF4342" evidence="2">
    <location>
        <begin position="46"/>
        <end position="125"/>
    </location>
</feature>
<keyword evidence="4" id="KW-1185">Reference proteome</keyword>
<keyword evidence="1" id="KW-0812">Transmembrane</keyword>